<sequence length="95" mass="11214">MPRRNRRERPTGYSPLARDGARYLGVREEPGPSWARQEVFLVRPMGSHAAQKTYRCPGCENLITPGTAHIVAWPKEWAGREDDRRHWHSYCWQRR</sequence>
<name>A0A7H0SND7_9CORY</name>
<organism evidence="1 2">
    <name type="scientific">Corynebacterium poyangense</name>
    <dbReference type="NCBI Taxonomy" id="2684405"/>
    <lineage>
        <taxon>Bacteria</taxon>
        <taxon>Bacillati</taxon>
        <taxon>Actinomycetota</taxon>
        <taxon>Actinomycetes</taxon>
        <taxon>Mycobacteriales</taxon>
        <taxon>Corynebacteriaceae</taxon>
        <taxon>Corynebacterium</taxon>
    </lineage>
</organism>
<dbReference type="AlphaFoldDB" id="A0A7H0SND7"/>
<dbReference type="RefSeq" id="WP_187975522.1">
    <property type="nucleotide sequence ID" value="NZ_CP046884.1"/>
</dbReference>
<protein>
    <submittedName>
        <fullName evidence="1">Uncharacterized protein</fullName>
    </submittedName>
</protein>
<dbReference type="EMBL" id="CP046884">
    <property type="protein sequence ID" value="QNQ90062.1"/>
    <property type="molecule type" value="Genomic_DNA"/>
</dbReference>
<gene>
    <name evidence="1" type="ORF">GP475_04945</name>
</gene>
<proteinExistence type="predicted"/>
<evidence type="ECO:0000313" key="2">
    <source>
        <dbReference type="Proteomes" id="UP000516320"/>
    </source>
</evidence>
<dbReference type="Proteomes" id="UP000516320">
    <property type="component" value="Chromosome"/>
</dbReference>
<evidence type="ECO:0000313" key="1">
    <source>
        <dbReference type="EMBL" id="QNQ90062.1"/>
    </source>
</evidence>
<keyword evidence="2" id="KW-1185">Reference proteome</keyword>
<reference evidence="1 2" key="1">
    <citation type="submission" date="2019-12" db="EMBL/GenBank/DDBJ databases">
        <title>Corynebacterium sp. nov., isolated from feces of the Anser Albifrons in China.</title>
        <authorList>
            <person name="Liu Q."/>
        </authorList>
    </citation>
    <scope>NUCLEOTIDE SEQUENCE [LARGE SCALE GENOMIC DNA]</scope>
    <source>
        <strain evidence="1 2">4H37-19</strain>
    </source>
</reference>
<accession>A0A7H0SND7</accession>
<dbReference type="KEGG" id="cpoy:GP475_04945"/>